<dbReference type="Gene3D" id="3.40.50.300">
    <property type="entry name" value="P-loop containing nucleotide triphosphate hydrolases"/>
    <property type="match status" value="1"/>
</dbReference>
<keyword evidence="2" id="KW-0067">ATP-binding</keyword>
<sequence length="312" mass="34170">MNTSGLHSSQCSLVRGAPFWRPLRTPYALHISSRCRTQRFDTLPIYAGEVILEVKDLEAKVAESGQTILRGVNLTIREGETHAIMGTNGSGKSTLSKCLVGHPDYEVTSGSVTYKGQDLLSLAPEERARAGLFMSFQSPVEVPGVSNSDFLRLAANARRKQLGQEELGPLEFYGYVMPKLAALKMSPDFLNRDVNANFSGGEKKRNEILQLSVLEADIAVLDEIDSGLDIDALRDVADAVNSLKRPNSATLMVTHYKRLLNYVVPEAVHIMEAGRIIYSGGLEVADILESDGYEGIKSRMREEAEKQPVGAT</sequence>
<dbReference type="EMBL" id="CAXHTA020000018">
    <property type="protein sequence ID" value="CAL5228417.1"/>
    <property type="molecule type" value="Genomic_DNA"/>
</dbReference>
<dbReference type="PANTHER" id="PTHR43204">
    <property type="entry name" value="ABC TRANSPORTER I FAMILY MEMBER 6, CHLOROPLASTIC"/>
    <property type="match status" value="1"/>
</dbReference>
<evidence type="ECO:0000313" key="4">
    <source>
        <dbReference type="EMBL" id="CAL5228417.1"/>
    </source>
</evidence>
<evidence type="ECO:0000256" key="1">
    <source>
        <dbReference type="ARBA" id="ARBA00022741"/>
    </source>
</evidence>
<dbReference type="PROSITE" id="PS50893">
    <property type="entry name" value="ABC_TRANSPORTER_2"/>
    <property type="match status" value="1"/>
</dbReference>
<reference evidence="4 5" key="1">
    <citation type="submission" date="2024-06" db="EMBL/GenBank/DDBJ databases">
        <authorList>
            <person name="Kraege A."/>
            <person name="Thomma B."/>
        </authorList>
    </citation>
    <scope>NUCLEOTIDE SEQUENCE [LARGE SCALE GENOMIC DNA]</scope>
</reference>
<dbReference type="InterPro" id="IPR010230">
    <property type="entry name" value="FeS-cluster_ATPase_SufC"/>
</dbReference>
<dbReference type="InterPro" id="IPR027417">
    <property type="entry name" value="P-loop_NTPase"/>
</dbReference>
<dbReference type="InterPro" id="IPR003439">
    <property type="entry name" value="ABC_transporter-like_ATP-bd"/>
</dbReference>
<comment type="caution">
    <text evidence="4">The sequence shown here is derived from an EMBL/GenBank/DDBJ whole genome shotgun (WGS) entry which is preliminary data.</text>
</comment>
<evidence type="ECO:0000259" key="3">
    <source>
        <dbReference type="PROSITE" id="PS50893"/>
    </source>
</evidence>
<dbReference type="InterPro" id="IPR017871">
    <property type="entry name" value="ABC_transporter-like_CS"/>
</dbReference>
<name>A0ABP1G8I1_9CHLO</name>
<evidence type="ECO:0000313" key="5">
    <source>
        <dbReference type="Proteomes" id="UP001497392"/>
    </source>
</evidence>
<accession>A0ABP1G8I1</accession>
<protein>
    <submittedName>
        <fullName evidence="4">G11548 protein</fullName>
    </submittedName>
</protein>
<dbReference type="PANTHER" id="PTHR43204:SF1">
    <property type="entry name" value="ABC TRANSPORTER I FAMILY MEMBER 6, CHLOROPLASTIC"/>
    <property type="match status" value="1"/>
</dbReference>
<keyword evidence="1" id="KW-0547">Nucleotide-binding</keyword>
<feature type="domain" description="ABC transporter" evidence="3">
    <location>
        <begin position="52"/>
        <end position="298"/>
    </location>
</feature>
<dbReference type="CDD" id="cd03217">
    <property type="entry name" value="ABC_FeS_Assembly"/>
    <property type="match status" value="1"/>
</dbReference>
<dbReference type="Pfam" id="PF00005">
    <property type="entry name" value="ABC_tran"/>
    <property type="match status" value="1"/>
</dbReference>
<keyword evidence="5" id="KW-1185">Reference proteome</keyword>
<dbReference type="Proteomes" id="UP001497392">
    <property type="component" value="Unassembled WGS sequence"/>
</dbReference>
<dbReference type="PROSITE" id="PS00211">
    <property type="entry name" value="ABC_TRANSPORTER_1"/>
    <property type="match status" value="1"/>
</dbReference>
<dbReference type="NCBIfam" id="TIGR01978">
    <property type="entry name" value="sufC"/>
    <property type="match status" value="1"/>
</dbReference>
<evidence type="ECO:0000256" key="2">
    <source>
        <dbReference type="ARBA" id="ARBA00022840"/>
    </source>
</evidence>
<dbReference type="SUPFAM" id="SSF52540">
    <property type="entry name" value="P-loop containing nucleoside triphosphate hydrolases"/>
    <property type="match status" value="1"/>
</dbReference>
<organism evidence="4 5">
    <name type="scientific">Coccomyxa viridis</name>
    <dbReference type="NCBI Taxonomy" id="1274662"/>
    <lineage>
        <taxon>Eukaryota</taxon>
        <taxon>Viridiplantae</taxon>
        <taxon>Chlorophyta</taxon>
        <taxon>core chlorophytes</taxon>
        <taxon>Trebouxiophyceae</taxon>
        <taxon>Trebouxiophyceae incertae sedis</taxon>
        <taxon>Coccomyxaceae</taxon>
        <taxon>Coccomyxa</taxon>
    </lineage>
</organism>
<gene>
    <name evidence="4" type="primary">g11548</name>
    <name evidence="4" type="ORF">VP750_LOCUS10323</name>
</gene>
<proteinExistence type="predicted"/>